<evidence type="ECO:0000313" key="2">
    <source>
        <dbReference type="EMBL" id="PNH03576.1"/>
    </source>
</evidence>
<dbReference type="Proteomes" id="UP000236333">
    <property type="component" value="Unassembled WGS sequence"/>
</dbReference>
<name>A0A2J7ZTI0_9CHLO</name>
<reference evidence="2 3" key="1">
    <citation type="journal article" date="2017" name="Mol. Biol. Evol.">
        <title>The 4-celled Tetrabaena socialis nuclear genome reveals the essential components for genetic control of cell number at the origin of multicellularity in the volvocine lineage.</title>
        <authorList>
            <person name="Featherston J."/>
            <person name="Arakaki Y."/>
            <person name="Hanschen E.R."/>
            <person name="Ferris P.J."/>
            <person name="Michod R.E."/>
            <person name="Olson B.J.S.C."/>
            <person name="Nozaki H."/>
            <person name="Durand P.M."/>
        </authorList>
    </citation>
    <scope>NUCLEOTIDE SEQUENCE [LARGE SCALE GENOMIC DNA]</scope>
    <source>
        <strain evidence="2 3">NIES-571</strain>
    </source>
</reference>
<proteinExistence type="predicted"/>
<organism evidence="2 3">
    <name type="scientific">Tetrabaena socialis</name>
    <dbReference type="NCBI Taxonomy" id="47790"/>
    <lineage>
        <taxon>Eukaryota</taxon>
        <taxon>Viridiplantae</taxon>
        <taxon>Chlorophyta</taxon>
        <taxon>core chlorophytes</taxon>
        <taxon>Chlorophyceae</taxon>
        <taxon>CS clade</taxon>
        <taxon>Chlamydomonadales</taxon>
        <taxon>Tetrabaenaceae</taxon>
        <taxon>Tetrabaena</taxon>
    </lineage>
</organism>
<gene>
    <name evidence="2" type="ORF">TSOC_010350</name>
</gene>
<protein>
    <recommendedName>
        <fullName evidence="1">RAP domain-containing protein</fullName>
    </recommendedName>
</protein>
<dbReference type="EMBL" id="PGGS01000487">
    <property type="protein sequence ID" value="PNH03576.1"/>
    <property type="molecule type" value="Genomic_DNA"/>
</dbReference>
<dbReference type="InterPro" id="IPR013584">
    <property type="entry name" value="RAP"/>
</dbReference>
<dbReference type="AlphaFoldDB" id="A0A2J7ZTI0"/>
<keyword evidence="3" id="KW-1185">Reference proteome</keyword>
<dbReference type="PROSITE" id="PS51286">
    <property type="entry name" value="RAP"/>
    <property type="match status" value="1"/>
</dbReference>
<evidence type="ECO:0000259" key="1">
    <source>
        <dbReference type="PROSITE" id="PS51286"/>
    </source>
</evidence>
<sequence>MDRAKERLGPSQELLLADRRGELAGITTAGRAAGSQSCLLSTLQCLAAVRRVEADPAISVVRQEVAGALCRLQWQLVAEQRQRGPAPIASVSGGQAVERLAGRADALVELGAGRLVAVEVEGQADFVANDPRKCARCGPIQLRDRQLGRLSGVRNVVSVPYWQWKELRNE</sequence>
<accession>A0A2J7ZTI0</accession>
<evidence type="ECO:0000313" key="3">
    <source>
        <dbReference type="Proteomes" id="UP000236333"/>
    </source>
</evidence>
<comment type="caution">
    <text evidence="2">The sequence shown here is derived from an EMBL/GenBank/DDBJ whole genome shotgun (WGS) entry which is preliminary data.</text>
</comment>
<feature type="domain" description="RAP" evidence="1">
    <location>
        <begin position="116"/>
        <end position="170"/>
    </location>
</feature>